<dbReference type="InterPro" id="IPR008979">
    <property type="entry name" value="Galactose-bd-like_sf"/>
</dbReference>
<comment type="caution">
    <text evidence="7">The sequence shown here is derived from an EMBL/GenBank/DDBJ whole genome shotgun (WGS) entry which is preliminary data.</text>
</comment>
<dbReference type="PANTHER" id="PTHR42732">
    <property type="entry name" value="BETA-GALACTOSIDASE"/>
    <property type="match status" value="1"/>
</dbReference>
<dbReference type="SUPFAM" id="SSF49303">
    <property type="entry name" value="beta-Galactosidase/glucuronidase domain"/>
    <property type="match status" value="1"/>
</dbReference>
<dbReference type="InterPro" id="IPR006103">
    <property type="entry name" value="Glyco_hydro_2_cat"/>
</dbReference>
<keyword evidence="8" id="KW-1185">Reference proteome</keyword>
<dbReference type="Gene3D" id="2.60.40.10">
    <property type="entry name" value="Immunoglobulins"/>
    <property type="match status" value="1"/>
</dbReference>
<accession>A0ABQ1QDU6</accession>
<comment type="similarity">
    <text evidence="1">Belongs to the glycosyl hydrolase 2 family.</text>
</comment>
<dbReference type="Pfam" id="PF02836">
    <property type="entry name" value="Glyco_hydro_2_C"/>
    <property type="match status" value="1"/>
</dbReference>
<evidence type="ECO:0000256" key="3">
    <source>
        <dbReference type="ARBA" id="ARBA00023295"/>
    </source>
</evidence>
<evidence type="ECO:0000313" key="8">
    <source>
        <dbReference type="Proteomes" id="UP000642571"/>
    </source>
</evidence>
<protein>
    <submittedName>
        <fullName evidence="7">Beta-glucuronidase</fullName>
    </submittedName>
</protein>
<evidence type="ECO:0000256" key="2">
    <source>
        <dbReference type="ARBA" id="ARBA00022801"/>
    </source>
</evidence>
<evidence type="ECO:0000259" key="5">
    <source>
        <dbReference type="Pfam" id="PF02836"/>
    </source>
</evidence>
<dbReference type="PRINTS" id="PR00132">
    <property type="entry name" value="GLHYDRLASE2"/>
</dbReference>
<dbReference type="Gene3D" id="3.20.20.80">
    <property type="entry name" value="Glycosidases"/>
    <property type="match status" value="1"/>
</dbReference>
<dbReference type="SUPFAM" id="SSF51445">
    <property type="entry name" value="(Trans)glycosidases"/>
    <property type="match status" value="1"/>
</dbReference>
<dbReference type="Gene3D" id="2.60.120.260">
    <property type="entry name" value="Galactose-binding domain-like"/>
    <property type="match status" value="1"/>
</dbReference>
<dbReference type="PANTHER" id="PTHR42732:SF3">
    <property type="entry name" value="HYDROLASE"/>
    <property type="match status" value="1"/>
</dbReference>
<organism evidence="7 8">
    <name type="scientific">Pontibacillus salipaludis</name>
    <dbReference type="NCBI Taxonomy" id="1697394"/>
    <lineage>
        <taxon>Bacteria</taxon>
        <taxon>Bacillati</taxon>
        <taxon>Bacillota</taxon>
        <taxon>Bacilli</taxon>
        <taxon>Bacillales</taxon>
        <taxon>Bacillaceae</taxon>
        <taxon>Pontibacillus</taxon>
    </lineage>
</organism>
<name>A0ABQ1QDU6_9BACI</name>
<dbReference type="InterPro" id="IPR051913">
    <property type="entry name" value="GH2_Domain-Containing"/>
</dbReference>
<dbReference type="Pfam" id="PF00703">
    <property type="entry name" value="Glyco_hydro_2"/>
    <property type="match status" value="1"/>
</dbReference>
<keyword evidence="3" id="KW-0326">Glycosidase</keyword>
<feature type="domain" description="Glycoside hydrolase family 2 immunoglobulin-like beta-sandwich" evidence="4">
    <location>
        <begin position="189"/>
        <end position="294"/>
    </location>
</feature>
<feature type="domain" description="Glycoside hydrolase family 2 catalytic" evidence="5">
    <location>
        <begin position="328"/>
        <end position="514"/>
    </location>
</feature>
<dbReference type="Proteomes" id="UP000642571">
    <property type="component" value="Unassembled WGS sequence"/>
</dbReference>
<dbReference type="EMBL" id="BMIN01000018">
    <property type="protein sequence ID" value="GGD23371.1"/>
    <property type="molecule type" value="Genomic_DNA"/>
</dbReference>
<feature type="domain" description="Glycosyl hydrolases family 2 sugar binding" evidence="6">
    <location>
        <begin position="29"/>
        <end position="148"/>
    </location>
</feature>
<keyword evidence="2" id="KW-0378">Hydrolase</keyword>
<dbReference type="InterPro" id="IPR017853">
    <property type="entry name" value="GH"/>
</dbReference>
<evidence type="ECO:0000313" key="7">
    <source>
        <dbReference type="EMBL" id="GGD23371.1"/>
    </source>
</evidence>
<reference evidence="8" key="1">
    <citation type="journal article" date="2019" name="Int. J. Syst. Evol. Microbiol.">
        <title>The Global Catalogue of Microorganisms (GCM) 10K type strain sequencing project: providing services to taxonomists for standard genome sequencing and annotation.</title>
        <authorList>
            <consortium name="The Broad Institute Genomics Platform"/>
            <consortium name="The Broad Institute Genome Sequencing Center for Infectious Disease"/>
            <person name="Wu L."/>
            <person name="Ma J."/>
        </authorList>
    </citation>
    <scope>NUCLEOTIDE SEQUENCE [LARGE SCALE GENOMIC DNA]</scope>
    <source>
        <strain evidence="8">CGMCC 1.15353</strain>
    </source>
</reference>
<dbReference type="InterPro" id="IPR006102">
    <property type="entry name" value="Ig-like_GH2"/>
</dbReference>
<dbReference type="InterPro" id="IPR006104">
    <property type="entry name" value="Glyco_hydro_2_N"/>
</dbReference>
<evidence type="ECO:0000259" key="4">
    <source>
        <dbReference type="Pfam" id="PF00703"/>
    </source>
</evidence>
<evidence type="ECO:0000256" key="1">
    <source>
        <dbReference type="ARBA" id="ARBA00007401"/>
    </source>
</evidence>
<dbReference type="InterPro" id="IPR006101">
    <property type="entry name" value="Glyco_hydro_2"/>
</dbReference>
<dbReference type="SUPFAM" id="SSF49785">
    <property type="entry name" value="Galactose-binding domain-like"/>
    <property type="match status" value="1"/>
</dbReference>
<dbReference type="InterPro" id="IPR013783">
    <property type="entry name" value="Ig-like_fold"/>
</dbReference>
<dbReference type="InterPro" id="IPR036156">
    <property type="entry name" value="Beta-gal/glucu_dom_sf"/>
</dbReference>
<proteinExistence type="inferred from homology"/>
<dbReference type="Pfam" id="PF02837">
    <property type="entry name" value="Glyco_hydro_2_N"/>
    <property type="match status" value="1"/>
</dbReference>
<evidence type="ECO:0000259" key="6">
    <source>
        <dbReference type="Pfam" id="PF02837"/>
    </source>
</evidence>
<gene>
    <name evidence="7" type="ORF">GCM10011389_33890</name>
</gene>
<sequence>MSSLSRIEKKNSTGTEYPRPQFKRDQWYDLNGEWEFAFDAEEVGEIDGWAHSAQPFSQQIQVPYAYQSKKSGIHSNEPYEVVWYKRTFHWEKDHQNELLLHFEAVDYYTKVWVNGQFVGEHTGGHTPFSFSIGTAIQSGENTITVRVEDRNSVEQVLGKQSWKSTNFLCWYTRTTGIWQPVWMEEVSPVHIQDVNMTPDLTQSSLQLGVKLPHHRKIAYLEANVYFKGEWVNTAGAWVKPNQQNISMTVNVESDEADFRVFYWSPSNPQLYDITFTLKSDEYVLDVADSYFGMRSIETKNDAILLNDEAFYQKLILDQGYYKDSLMTASFEEMEADLKKVKEMGFNGVRRHQTIGDRRYMYLCDQLGLVVWAEMPSFFKFTDRSMEAMMNETREMVMKHRNHPSVIVYTVMNESWGVNEIYHRKDQQSFVNALYYQTKALDSSRLVVGNDGWEHTLTDILTIHDYNSNAEDLAVAYRDKEDYVNGSPSKTSRKQNFASGYEYSGQPIVMSEFGGIAYGSGSEDDWGYGTRPQNEEEALDRFEQLMKSIMESTSIQGFCYTQLTDVEQEVNGLLDHNHEEKFDPKRIYQIVAGMKADGFIFE</sequence>